<evidence type="ECO:0000256" key="3">
    <source>
        <dbReference type="ARBA" id="ARBA00022824"/>
    </source>
</evidence>
<feature type="signal peptide" evidence="8">
    <location>
        <begin position="1"/>
        <end position="15"/>
    </location>
</feature>
<feature type="chain" id="PRO_5012381066" description="Endoplasmic reticulum lectin 1" evidence="8">
    <location>
        <begin position="16"/>
        <end position="533"/>
    </location>
</feature>
<comment type="function">
    <text evidence="5">Probable lectin that binds selectively to improperly folded lumenal proteins. May function in endoplasmic reticulum quality control and endoplasmic reticulum-associated degradation (ERAD) of both non-glycosylated proteins and glycoproteins.</text>
</comment>
<dbReference type="PANTHER" id="PTHR15414:SF0">
    <property type="entry name" value="ENDOPLASMIC RETICULUM LECTIN 1"/>
    <property type="match status" value="1"/>
</dbReference>
<evidence type="ECO:0000256" key="4">
    <source>
        <dbReference type="ARBA" id="ARBA00023157"/>
    </source>
</evidence>
<evidence type="ECO:0000313" key="10">
    <source>
        <dbReference type="EMBL" id="PAV66753.1"/>
    </source>
</evidence>
<evidence type="ECO:0000256" key="2">
    <source>
        <dbReference type="ARBA" id="ARBA00022729"/>
    </source>
</evidence>
<proteinExistence type="predicted"/>
<dbReference type="InterPro" id="IPR044865">
    <property type="entry name" value="MRH_dom"/>
</dbReference>
<protein>
    <recommendedName>
        <fullName evidence="6">Endoplasmic reticulum lectin 1</fullName>
    </recommendedName>
    <alternativeName>
        <fullName evidence="7">ER lectin</fullName>
    </alternativeName>
</protein>
<keyword evidence="3" id="KW-0256">Endoplasmic reticulum</keyword>
<evidence type="ECO:0000256" key="5">
    <source>
        <dbReference type="ARBA" id="ARBA00037585"/>
    </source>
</evidence>
<feature type="domain" description="MRH" evidence="9">
    <location>
        <begin position="97"/>
        <end position="224"/>
    </location>
</feature>
<sequence length="533" mass="62402">MKILIWVLLVGACFSSHIDDTVHYYFTFKESADKIKDAEKIESKVAVPEEMKIRTKSNEQFTCRLPIGTGENDAENELINYDGPSPKELLEKIYKEKKCSFLIDTYWTYELCHGKYVVQFHEQMTVRGVYKTEYYLGNYAVDYSNLKDRSNEFDPPKRLLQGENYPYFSVLYTQGTTCDLTGKPRTIEVLYICAQNEKARILSITETSSCKYEMIVMTELLCKHPKYKLTAKKDFEITCYNEDGSKPLSLQKLTDFHDETFKRVSFRNVRKDHNFRKEIKFQEFTITHEEDWDDDIDNEKYDEIFYEQYKTGPKYPDQTAYKFAGEKRFISPDTLANSKSIVEHTVNNILTGRECIFGGQGWWQYQICYGNRVLQYHVEPDGQRTEITLGLFDEEVHKAWVDEKPKERQPKKVICLRNWHNLEIIFAKYADFQFDGRITQISHMYTKGDLCDAVKAHRSIEVRIRCQPESQAQSSLAISLSLHEPKTCQYILIVESARFCEPLQYADDHGLIALKPVEDESQKNIPEPLRPDP</sequence>
<dbReference type="InterPro" id="IPR045149">
    <property type="entry name" value="OS-9-like"/>
</dbReference>
<gene>
    <name evidence="10" type="ORF">WR25_10492</name>
</gene>
<dbReference type="PROSITE" id="PS51914">
    <property type="entry name" value="MRH"/>
    <property type="match status" value="2"/>
</dbReference>
<reference evidence="10 11" key="1">
    <citation type="journal article" date="2017" name="Curr. Biol.">
        <title>Genome architecture and evolution of a unichromosomal asexual nematode.</title>
        <authorList>
            <person name="Fradin H."/>
            <person name="Zegar C."/>
            <person name="Gutwein M."/>
            <person name="Lucas J."/>
            <person name="Kovtun M."/>
            <person name="Corcoran D."/>
            <person name="Baugh L.R."/>
            <person name="Kiontke K."/>
            <person name="Gunsalus K."/>
            <person name="Fitch D.H."/>
            <person name="Piano F."/>
        </authorList>
    </citation>
    <scope>NUCLEOTIDE SEQUENCE [LARGE SCALE GENOMIC DNA]</scope>
    <source>
        <strain evidence="10">PF1309</strain>
    </source>
</reference>
<dbReference type="PANTHER" id="PTHR15414">
    <property type="entry name" value="OS-9-RELATED"/>
    <property type="match status" value="1"/>
</dbReference>
<dbReference type="SUPFAM" id="SSF50911">
    <property type="entry name" value="Mannose 6-phosphate receptor domain"/>
    <property type="match status" value="2"/>
</dbReference>
<dbReference type="GO" id="GO:0030968">
    <property type="term" value="P:endoplasmic reticulum unfolded protein response"/>
    <property type="evidence" value="ECO:0007669"/>
    <property type="project" value="InterPro"/>
</dbReference>
<feature type="domain" description="MRH" evidence="9">
    <location>
        <begin position="353"/>
        <end position="502"/>
    </location>
</feature>
<evidence type="ECO:0000256" key="7">
    <source>
        <dbReference type="ARBA" id="ARBA00041661"/>
    </source>
</evidence>
<keyword evidence="11" id="KW-1185">Reference proteome</keyword>
<accession>A0A2A2JYP5</accession>
<dbReference type="Pfam" id="PF07915">
    <property type="entry name" value="PRKCSH"/>
    <property type="match status" value="2"/>
</dbReference>
<evidence type="ECO:0000313" key="11">
    <source>
        <dbReference type="Proteomes" id="UP000218231"/>
    </source>
</evidence>
<evidence type="ECO:0000256" key="1">
    <source>
        <dbReference type="ARBA" id="ARBA00004240"/>
    </source>
</evidence>
<evidence type="ECO:0000259" key="9">
    <source>
        <dbReference type="PROSITE" id="PS51914"/>
    </source>
</evidence>
<organism evidence="10 11">
    <name type="scientific">Diploscapter pachys</name>
    <dbReference type="NCBI Taxonomy" id="2018661"/>
    <lineage>
        <taxon>Eukaryota</taxon>
        <taxon>Metazoa</taxon>
        <taxon>Ecdysozoa</taxon>
        <taxon>Nematoda</taxon>
        <taxon>Chromadorea</taxon>
        <taxon>Rhabditida</taxon>
        <taxon>Rhabditina</taxon>
        <taxon>Rhabditomorpha</taxon>
        <taxon>Rhabditoidea</taxon>
        <taxon>Rhabditidae</taxon>
        <taxon>Diploscapter</taxon>
    </lineage>
</organism>
<comment type="subcellular location">
    <subcellularLocation>
        <location evidence="1">Endoplasmic reticulum</location>
    </subcellularLocation>
</comment>
<dbReference type="Proteomes" id="UP000218231">
    <property type="component" value="Unassembled WGS sequence"/>
</dbReference>
<dbReference type="AlphaFoldDB" id="A0A2A2JYP5"/>
<dbReference type="STRING" id="2018661.A0A2A2JYP5"/>
<dbReference type="Gene3D" id="2.70.130.10">
    <property type="entry name" value="Mannose-6-phosphate receptor binding domain"/>
    <property type="match status" value="2"/>
</dbReference>
<dbReference type="GO" id="GO:0030970">
    <property type="term" value="P:retrograde protein transport, ER to cytosol"/>
    <property type="evidence" value="ECO:0007669"/>
    <property type="project" value="TreeGrafter"/>
</dbReference>
<dbReference type="InterPro" id="IPR012913">
    <property type="entry name" value="OS9-like_dom"/>
</dbReference>
<dbReference type="GO" id="GO:0005788">
    <property type="term" value="C:endoplasmic reticulum lumen"/>
    <property type="evidence" value="ECO:0007669"/>
    <property type="project" value="TreeGrafter"/>
</dbReference>
<dbReference type="OrthoDB" id="239053at2759"/>
<evidence type="ECO:0000256" key="6">
    <source>
        <dbReference type="ARBA" id="ARBA00041108"/>
    </source>
</evidence>
<dbReference type="EMBL" id="LIAE01010038">
    <property type="protein sequence ID" value="PAV66753.1"/>
    <property type="molecule type" value="Genomic_DNA"/>
</dbReference>
<name>A0A2A2JYP5_9BILA</name>
<evidence type="ECO:0000256" key="8">
    <source>
        <dbReference type="SAM" id="SignalP"/>
    </source>
</evidence>
<keyword evidence="4" id="KW-1015">Disulfide bond</keyword>
<dbReference type="InterPro" id="IPR009011">
    <property type="entry name" value="Man6P_isomerase_rcpt-bd_dom_sf"/>
</dbReference>
<keyword evidence="2 8" id="KW-0732">Signal</keyword>
<comment type="caution">
    <text evidence="10">The sequence shown here is derived from an EMBL/GenBank/DDBJ whole genome shotgun (WGS) entry which is preliminary data.</text>
</comment>